<dbReference type="PANTHER" id="PTHR43280:SF2">
    <property type="entry name" value="HTH-TYPE TRANSCRIPTIONAL REGULATOR EXSA"/>
    <property type="match status" value="1"/>
</dbReference>
<dbReference type="InterPro" id="IPR020449">
    <property type="entry name" value="Tscrpt_reg_AraC-type_HTH"/>
</dbReference>
<dbReference type="PROSITE" id="PS01124">
    <property type="entry name" value="HTH_ARAC_FAMILY_2"/>
    <property type="match status" value="1"/>
</dbReference>
<keyword evidence="6" id="KW-1185">Reference proteome</keyword>
<dbReference type="InterPro" id="IPR018062">
    <property type="entry name" value="HTH_AraC-typ_CS"/>
</dbReference>
<name>A0ABU4ZAL4_9HYPH</name>
<evidence type="ECO:0000256" key="3">
    <source>
        <dbReference type="ARBA" id="ARBA00023163"/>
    </source>
</evidence>
<dbReference type="PRINTS" id="PR00032">
    <property type="entry name" value="HTHARAC"/>
</dbReference>
<dbReference type="Gene3D" id="1.10.10.60">
    <property type="entry name" value="Homeodomain-like"/>
    <property type="match status" value="1"/>
</dbReference>
<proteinExistence type="predicted"/>
<gene>
    <name evidence="5" type="ORF">RFN29_32610</name>
</gene>
<dbReference type="Pfam" id="PF01965">
    <property type="entry name" value="DJ-1_PfpI"/>
    <property type="match status" value="1"/>
</dbReference>
<dbReference type="InterPro" id="IPR029062">
    <property type="entry name" value="Class_I_gatase-like"/>
</dbReference>
<dbReference type="PANTHER" id="PTHR43280">
    <property type="entry name" value="ARAC-FAMILY TRANSCRIPTIONAL REGULATOR"/>
    <property type="match status" value="1"/>
</dbReference>
<keyword evidence="1" id="KW-0805">Transcription regulation</keyword>
<dbReference type="SUPFAM" id="SSF52317">
    <property type="entry name" value="Class I glutamine amidotransferase-like"/>
    <property type="match status" value="1"/>
</dbReference>
<evidence type="ECO:0000256" key="2">
    <source>
        <dbReference type="ARBA" id="ARBA00023125"/>
    </source>
</evidence>
<dbReference type="CDD" id="cd03136">
    <property type="entry name" value="GATase1_AraC_ArgR_like"/>
    <property type="match status" value="1"/>
</dbReference>
<dbReference type="InterPro" id="IPR009057">
    <property type="entry name" value="Homeodomain-like_sf"/>
</dbReference>
<sequence length="360" mass="40034">MNAPFSAGDHSRILEWRPAGQVIGVRENVCRLVILALPGFSQLSLSSFVDPIRLANSVSGQSFFEWTIASPDGTPVECASGFSLSVRSNFASIGERIQARKGPSMVIVCAGERVEKQTSTSLSKILRLCKRHKVPIVALGTATWLLAESGLLNETACTIHWDKRAAFAETFAQLQVFDRLFVRDGDLVTCAGEFASFDFVMELISEYLGRETALTVCRHTIADHWRSASDRQSTVNAGEMGICKPLAEIIRVMEEHIEDPLTIRDISKCVGRSQRQIERIFERSISSSPMRYYLNLRLARAKRLIEQTELPLTEIAIACGFASASHFSKCYRQVFGCKPSAARHRSWMGTRTKKAGQALR</sequence>
<dbReference type="SUPFAM" id="SSF46689">
    <property type="entry name" value="Homeodomain-like"/>
    <property type="match status" value="2"/>
</dbReference>
<accession>A0ABU4ZAL4</accession>
<dbReference type="Proteomes" id="UP001271249">
    <property type="component" value="Unassembled WGS sequence"/>
</dbReference>
<dbReference type="Pfam" id="PF12833">
    <property type="entry name" value="HTH_18"/>
    <property type="match status" value="1"/>
</dbReference>
<organism evidence="5 6">
    <name type="scientific">Mesorhizobium captivum</name>
    <dbReference type="NCBI Taxonomy" id="3072319"/>
    <lineage>
        <taxon>Bacteria</taxon>
        <taxon>Pseudomonadati</taxon>
        <taxon>Pseudomonadota</taxon>
        <taxon>Alphaproteobacteria</taxon>
        <taxon>Hyphomicrobiales</taxon>
        <taxon>Phyllobacteriaceae</taxon>
        <taxon>Mesorhizobium</taxon>
    </lineage>
</organism>
<comment type="caution">
    <text evidence="5">The sequence shown here is derived from an EMBL/GenBank/DDBJ whole genome shotgun (WGS) entry which is preliminary data.</text>
</comment>
<dbReference type="RefSeq" id="WP_320229972.1">
    <property type="nucleotide sequence ID" value="NZ_JAVIJC010000056.1"/>
</dbReference>
<protein>
    <submittedName>
        <fullName evidence="5">GlxA family transcriptional regulator</fullName>
    </submittedName>
</protein>
<dbReference type="InterPro" id="IPR002818">
    <property type="entry name" value="DJ-1/PfpI"/>
</dbReference>
<evidence type="ECO:0000313" key="5">
    <source>
        <dbReference type="EMBL" id="MDX8496271.1"/>
    </source>
</evidence>
<dbReference type="Gene3D" id="3.40.50.880">
    <property type="match status" value="1"/>
</dbReference>
<dbReference type="PROSITE" id="PS00041">
    <property type="entry name" value="HTH_ARAC_FAMILY_1"/>
    <property type="match status" value="1"/>
</dbReference>
<evidence type="ECO:0000313" key="6">
    <source>
        <dbReference type="Proteomes" id="UP001271249"/>
    </source>
</evidence>
<evidence type="ECO:0000259" key="4">
    <source>
        <dbReference type="PROSITE" id="PS01124"/>
    </source>
</evidence>
<dbReference type="SMART" id="SM00342">
    <property type="entry name" value="HTH_ARAC"/>
    <property type="match status" value="1"/>
</dbReference>
<feature type="domain" description="HTH araC/xylS-type" evidence="4">
    <location>
        <begin position="247"/>
        <end position="345"/>
    </location>
</feature>
<evidence type="ECO:0000256" key="1">
    <source>
        <dbReference type="ARBA" id="ARBA00023015"/>
    </source>
</evidence>
<dbReference type="EMBL" id="JAVIJC010000056">
    <property type="protein sequence ID" value="MDX8496271.1"/>
    <property type="molecule type" value="Genomic_DNA"/>
</dbReference>
<keyword evidence="2" id="KW-0238">DNA-binding</keyword>
<keyword evidence="3" id="KW-0804">Transcription</keyword>
<dbReference type="InterPro" id="IPR018060">
    <property type="entry name" value="HTH_AraC"/>
</dbReference>
<reference evidence="5 6" key="1">
    <citation type="submission" date="2023-08" db="EMBL/GenBank/DDBJ databases">
        <title>Implementing the SeqCode for naming new Mesorhizobium species isolated from Vachellia karroo root nodules.</title>
        <authorList>
            <person name="Van Lill M."/>
        </authorList>
    </citation>
    <scope>NUCLEOTIDE SEQUENCE [LARGE SCALE GENOMIC DNA]</scope>
    <source>
        <strain evidence="5 6">VK22B</strain>
    </source>
</reference>